<organism evidence="1 2">
    <name type="scientific">Lactobacillus corticis</name>
    <dbReference type="NCBI Taxonomy" id="2201249"/>
    <lineage>
        <taxon>Bacteria</taxon>
        <taxon>Bacillati</taxon>
        <taxon>Bacillota</taxon>
        <taxon>Bacilli</taxon>
        <taxon>Lactobacillales</taxon>
        <taxon>Lactobacillaceae</taxon>
        <taxon>Lactobacillus</taxon>
    </lineage>
</organism>
<dbReference type="AlphaFoldDB" id="A0A916VHQ8"/>
<gene>
    <name evidence="1" type="ORF">LCB40_12110</name>
</gene>
<dbReference type="EMBL" id="BMAY01000008">
    <property type="protein sequence ID" value="GFZ27331.1"/>
    <property type="molecule type" value="Genomic_DNA"/>
</dbReference>
<sequence>MQDNTEQTEQTKPTTDDAYSENVYFVNQLYRDFLLPTILGEDNASILYWAGKRLARHYDLASLEDLSDFFNHAQFGHIELIKQRRASASFELTGQTVLDRMNSGSAEFALEAGMIAETLQRESGRTTECEIAVLDKEQKVQFTARF</sequence>
<dbReference type="Proteomes" id="UP000677218">
    <property type="component" value="Unassembled WGS sequence"/>
</dbReference>
<dbReference type="SUPFAM" id="SSF111126">
    <property type="entry name" value="Ligand-binding domain in the NO signalling and Golgi transport"/>
    <property type="match status" value="1"/>
</dbReference>
<proteinExistence type="predicted"/>
<evidence type="ECO:0008006" key="3">
    <source>
        <dbReference type="Google" id="ProtNLM"/>
    </source>
</evidence>
<keyword evidence="2" id="KW-1185">Reference proteome</keyword>
<dbReference type="InterPro" id="IPR024096">
    <property type="entry name" value="NO_sig/Golgi_transp_ligand-bd"/>
</dbReference>
<dbReference type="Pfam" id="PF10702">
    <property type="entry name" value="DUF2507"/>
    <property type="match status" value="1"/>
</dbReference>
<reference evidence="1" key="1">
    <citation type="submission" date="2020-08" db="EMBL/GenBank/DDBJ databases">
        <title>Taxonomic study for Lactobacillus species isolated from hardwood bark.</title>
        <authorList>
            <person name="Tohno M."/>
            <person name="Tanizawa Y."/>
        </authorList>
    </citation>
    <scope>NUCLEOTIDE SEQUENCE</scope>
    <source>
        <strain evidence="1">B40</strain>
    </source>
</reference>
<comment type="caution">
    <text evidence="1">The sequence shown here is derived from an EMBL/GenBank/DDBJ whole genome shotgun (WGS) entry which is preliminary data.</text>
</comment>
<name>A0A916VHQ8_9LACO</name>
<evidence type="ECO:0000313" key="1">
    <source>
        <dbReference type="EMBL" id="GFZ27331.1"/>
    </source>
</evidence>
<dbReference type="InterPro" id="IPR019642">
    <property type="entry name" value="DUF2507"/>
</dbReference>
<protein>
    <recommendedName>
        <fullName evidence="3">DUF2507 domain-containing protein</fullName>
    </recommendedName>
</protein>
<accession>A0A916VHQ8</accession>
<evidence type="ECO:0000313" key="2">
    <source>
        <dbReference type="Proteomes" id="UP000677218"/>
    </source>
</evidence>
<dbReference type="Gene3D" id="3.30.1380.20">
    <property type="entry name" value="Trafficking protein particle complex subunit 3"/>
    <property type="match status" value="1"/>
</dbReference>